<dbReference type="OrthoDB" id="7075263at2"/>
<evidence type="ECO:0000256" key="2">
    <source>
        <dbReference type="SAM" id="Phobius"/>
    </source>
</evidence>
<dbReference type="Gene3D" id="3.40.50.410">
    <property type="entry name" value="von Willebrand factor, type A domain"/>
    <property type="match status" value="1"/>
</dbReference>
<dbReference type="EMBL" id="AQQV01000001">
    <property type="protein sequence ID" value="ORE88602.1"/>
    <property type="molecule type" value="Genomic_DNA"/>
</dbReference>
<keyword evidence="2" id="KW-0472">Membrane</keyword>
<protein>
    <recommendedName>
        <fullName evidence="5">VWFA domain-containing protein</fullName>
    </recommendedName>
</protein>
<organism evidence="3 4">
    <name type="scientific">Oceanococcus atlanticus</name>
    <dbReference type="NCBI Taxonomy" id="1317117"/>
    <lineage>
        <taxon>Bacteria</taxon>
        <taxon>Pseudomonadati</taxon>
        <taxon>Pseudomonadota</taxon>
        <taxon>Gammaproteobacteria</taxon>
        <taxon>Chromatiales</taxon>
        <taxon>Oceanococcaceae</taxon>
        <taxon>Oceanococcus</taxon>
    </lineage>
</organism>
<evidence type="ECO:0008006" key="5">
    <source>
        <dbReference type="Google" id="ProtNLM"/>
    </source>
</evidence>
<feature type="coiled-coil region" evidence="1">
    <location>
        <begin position="71"/>
        <end position="112"/>
    </location>
</feature>
<gene>
    <name evidence="3" type="ORF">ATO7_01965</name>
</gene>
<evidence type="ECO:0000256" key="1">
    <source>
        <dbReference type="SAM" id="Coils"/>
    </source>
</evidence>
<dbReference type="Proteomes" id="UP000192342">
    <property type="component" value="Unassembled WGS sequence"/>
</dbReference>
<evidence type="ECO:0000313" key="3">
    <source>
        <dbReference type="EMBL" id="ORE88602.1"/>
    </source>
</evidence>
<dbReference type="SUPFAM" id="SSF53300">
    <property type="entry name" value="vWA-like"/>
    <property type="match status" value="1"/>
</dbReference>
<keyword evidence="1" id="KW-0175">Coiled coil</keyword>
<proteinExistence type="predicted"/>
<dbReference type="STRING" id="1317117.ATO7_01965"/>
<dbReference type="InterPro" id="IPR036465">
    <property type="entry name" value="vWFA_dom_sf"/>
</dbReference>
<keyword evidence="4" id="KW-1185">Reference proteome</keyword>
<sequence>MFRRKDKSPSDGFYEAFSDIIFATMAIFVLLMTIFLVVVRVSDVPQQAEPQIQSQGADDIAACVAQRFVIEEQQREREANATRAVAELNQEIQKLQADIEALNSETQALSARASRARPEVKDTPIEIAIALDKSNSMAHEIDNLENAVLRLAQLLPLISEKVTISIVAYRNNSAGYDASAYFQRRWIRPYQDDGGASLNALRGFLQAQQAEAGAAPILEATQWALSTFSAAHPKKRQVLMVLGDVGPYETPRGGINMGAWGQTRARQFSALVSQWTRASPQQRKLILHFSGLDELNGWQRAKHRASRDLFQHTARSAGQPDAYRESIATMYVDFLIAALERK</sequence>
<reference evidence="3 4" key="1">
    <citation type="submission" date="2013-04" db="EMBL/GenBank/DDBJ databases">
        <title>Oceanococcus atlanticus 22II-S10r2 Genome Sequencing.</title>
        <authorList>
            <person name="Lai Q."/>
            <person name="Li G."/>
            <person name="Shao Z."/>
        </authorList>
    </citation>
    <scope>NUCLEOTIDE SEQUENCE [LARGE SCALE GENOMIC DNA]</scope>
    <source>
        <strain evidence="3 4">22II-S10r2</strain>
    </source>
</reference>
<dbReference type="RefSeq" id="WP_083559228.1">
    <property type="nucleotide sequence ID" value="NZ_AQQV01000001.1"/>
</dbReference>
<keyword evidence="2" id="KW-1133">Transmembrane helix</keyword>
<comment type="caution">
    <text evidence="3">The sequence shown here is derived from an EMBL/GenBank/DDBJ whole genome shotgun (WGS) entry which is preliminary data.</text>
</comment>
<accession>A0A1Y1SG15</accession>
<evidence type="ECO:0000313" key="4">
    <source>
        <dbReference type="Proteomes" id="UP000192342"/>
    </source>
</evidence>
<dbReference type="AlphaFoldDB" id="A0A1Y1SG15"/>
<name>A0A1Y1SG15_9GAMM</name>
<feature type="transmembrane region" description="Helical" evidence="2">
    <location>
        <begin position="20"/>
        <end position="39"/>
    </location>
</feature>
<keyword evidence="2" id="KW-0812">Transmembrane</keyword>